<feature type="compositionally biased region" description="Low complexity" evidence="1">
    <location>
        <begin position="121"/>
        <end position="136"/>
    </location>
</feature>
<dbReference type="EMBL" id="CP159254">
    <property type="protein sequence ID" value="XCG51879.1"/>
    <property type="molecule type" value="Genomic_DNA"/>
</dbReference>
<protein>
    <submittedName>
        <fullName evidence="4">RHE_PE00001 family protein</fullName>
    </submittedName>
</protein>
<gene>
    <name evidence="4" type="ORF">ABVK50_28425</name>
</gene>
<dbReference type="InterPro" id="IPR048017">
    <property type="entry name" value="Y4cF-like"/>
</dbReference>
<name>A0AAU8CY52_9HYPH</name>
<dbReference type="InterPro" id="IPR021068">
    <property type="entry name" value="HTH_DNA-bd"/>
</dbReference>
<evidence type="ECO:0000256" key="1">
    <source>
        <dbReference type="SAM" id="MobiDB-lite"/>
    </source>
</evidence>
<evidence type="ECO:0000259" key="3">
    <source>
        <dbReference type="Pfam" id="PF11972"/>
    </source>
</evidence>
<dbReference type="RefSeq" id="WP_353646143.1">
    <property type="nucleotide sequence ID" value="NZ_CP159254.1"/>
</dbReference>
<keyword evidence="4" id="KW-0614">Plasmid</keyword>
<dbReference type="Pfam" id="PF07756">
    <property type="entry name" value="DUF1612"/>
    <property type="match status" value="1"/>
</dbReference>
<dbReference type="AlphaFoldDB" id="A0AAU8CY52"/>
<feature type="region of interest" description="Disordered" evidence="1">
    <location>
        <begin position="112"/>
        <end position="147"/>
    </location>
</feature>
<feature type="domain" description="HTH DNA binding" evidence="3">
    <location>
        <begin position="340"/>
        <end position="393"/>
    </location>
</feature>
<sequence length="393" mass="42920">MAYDFSDLPLDTLLGPLARADDLLARLDERLAKSPVREGCVERQNFADAAAALWLDGELVHAEDLVLHDAHMDVRTPTHELTRAHAVLRARRRIFAQKPDWALSRVGLSTLRGREGQDGNAARAASAARPDAAAPNEDADPAEEADQDDALADELAEIDAVLARSSRLLAGEDLSPRAADSPEVDTAGQGANARQALPDSLGPLIRDLDWDEDQRLADWLAVVGRLRSEGMPAVLQAAIAWDAWQDIEPLQHQHWLGNLLVAALLRETGKVGSHLFCLNAGLRIVSRERRKSPIRTTRLMAVLDALAEAASAGLKELDRLVMAKSQMERRLRNRRKNSSLPALIDLVLARPAVSAGLIAAELKITQRAALGLIAELHIREVTGRGRYRAWGII</sequence>
<geneLocation type="plasmid" evidence="4">
    <name>pMk2240C</name>
</geneLocation>
<dbReference type="NCBIfam" id="NF040876">
    <property type="entry name" value="RHE_PE00001_fam"/>
    <property type="match status" value="1"/>
</dbReference>
<organism evidence="4">
    <name type="scientific">Mesorhizobium sp. WSM2240</name>
    <dbReference type="NCBI Taxonomy" id="3228851"/>
    <lineage>
        <taxon>Bacteria</taxon>
        <taxon>Pseudomonadati</taxon>
        <taxon>Pseudomonadota</taxon>
        <taxon>Alphaproteobacteria</taxon>
        <taxon>Hyphomicrobiales</taxon>
        <taxon>Phyllobacteriaceae</taxon>
        <taxon>Mesorhizobium</taxon>
    </lineage>
</organism>
<evidence type="ECO:0000313" key="4">
    <source>
        <dbReference type="EMBL" id="XCG51879.1"/>
    </source>
</evidence>
<feature type="compositionally biased region" description="Acidic residues" evidence="1">
    <location>
        <begin position="137"/>
        <end position="147"/>
    </location>
</feature>
<dbReference type="InterPro" id="IPR011670">
    <property type="entry name" value="DUF1612"/>
</dbReference>
<evidence type="ECO:0000259" key="2">
    <source>
        <dbReference type="Pfam" id="PF07756"/>
    </source>
</evidence>
<reference evidence="4" key="1">
    <citation type="submission" date="2024-06" db="EMBL/GenBank/DDBJ databases">
        <title>Mesorhizobium karijinii sp. nov., a symbiont of the iconic Swainsona formosa from arid Australia.</title>
        <authorList>
            <person name="Hill Y.J."/>
            <person name="Watkin E.L.J."/>
            <person name="O'Hara G.W."/>
            <person name="Terpolilli J."/>
            <person name="Tye M.L."/>
            <person name="Kohlmeier M.G."/>
        </authorList>
    </citation>
    <scope>NUCLEOTIDE SEQUENCE</scope>
    <source>
        <strain evidence="4">WSM2240</strain>
        <plasmid evidence="4">pMk2240C</plasmid>
    </source>
</reference>
<accession>A0AAU8CY52</accession>
<proteinExistence type="predicted"/>
<feature type="domain" description="DUF1612" evidence="2">
    <location>
        <begin position="204"/>
        <end position="331"/>
    </location>
</feature>
<feature type="region of interest" description="Disordered" evidence="1">
    <location>
        <begin position="173"/>
        <end position="196"/>
    </location>
</feature>
<dbReference type="Pfam" id="PF11972">
    <property type="entry name" value="HTH_13"/>
    <property type="match status" value="1"/>
</dbReference>